<organism evidence="2 3">
    <name type="scientific">Chionoecetes opilio</name>
    <name type="common">Atlantic snow crab</name>
    <name type="synonym">Cancer opilio</name>
    <dbReference type="NCBI Taxonomy" id="41210"/>
    <lineage>
        <taxon>Eukaryota</taxon>
        <taxon>Metazoa</taxon>
        <taxon>Ecdysozoa</taxon>
        <taxon>Arthropoda</taxon>
        <taxon>Crustacea</taxon>
        <taxon>Multicrustacea</taxon>
        <taxon>Malacostraca</taxon>
        <taxon>Eumalacostraca</taxon>
        <taxon>Eucarida</taxon>
        <taxon>Decapoda</taxon>
        <taxon>Pleocyemata</taxon>
        <taxon>Brachyura</taxon>
        <taxon>Eubrachyura</taxon>
        <taxon>Majoidea</taxon>
        <taxon>Majidae</taxon>
        <taxon>Chionoecetes</taxon>
    </lineage>
</organism>
<dbReference type="EMBL" id="JACEEZ010000596">
    <property type="protein sequence ID" value="KAG0730040.1"/>
    <property type="molecule type" value="Genomic_DNA"/>
</dbReference>
<accession>A0A8J4Z4F9</accession>
<comment type="caution">
    <text evidence="2">The sequence shown here is derived from an EMBL/GenBank/DDBJ whole genome shotgun (WGS) entry which is preliminary data.</text>
</comment>
<dbReference type="AlphaFoldDB" id="A0A8J4Z4F9"/>
<keyword evidence="3" id="KW-1185">Reference proteome</keyword>
<protein>
    <submittedName>
        <fullName evidence="2">Uncharacterized protein</fullName>
    </submittedName>
</protein>
<feature type="region of interest" description="Disordered" evidence="1">
    <location>
        <begin position="251"/>
        <end position="273"/>
    </location>
</feature>
<sequence length="273" mass="30463">MLWLGVEIAEGEGSKSACGETVESILPSYSDLYSLLLLKVQIWGTNNGPDLTPSCTTLKSSKMNDQPWSRSNSKLYYPERRIANPEEHPTIYSDLYSLLLLKVQIWGTNNGPDLTPSCTTLKSSKMNDQPWSRSNSKLYYPSPLSPILKSILPSYSDLYSLLLLKVQIWGTNNGPDLTPSCTTLKSSKMNDQPWSRSNSKLYYPSAESPILKSILPSYSDLYSLLLLKVQIWGTNNGPDLTPSCTTLKSSKMNDQPWSRSNSKLYYPNGPNGV</sequence>
<gene>
    <name evidence="2" type="ORF">GWK47_029115</name>
</gene>
<reference evidence="2" key="1">
    <citation type="submission" date="2020-07" db="EMBL/GenBank/DDBJ databases">
        <title>The High-quality genome of the commercially important snow crab, Chionoecetes opilio.</title>
        <authorList>
            <person name="Jeong J.-H."/>
            <person name="Ryu S."/>
        </authorList>
    </citation>
    <scope>NUCLEOTIDE SEQUENCE</scope>
    <source>
        <strain evidence="2">MADBK_172401_WGS</strain>
        <tissue evidence="2">Digestive gland</tissue>
    </source>
</reference>
<evidence type="ECO:0000313" key="2">
    <source>
        <dbReference type="EMBL" id="KAG0730040.1"/>
    </source>
</evidence>
<feature type="compositionally biased region" description="Polar residues" evidence="1">
    <location>
        <begin position="251"/>
        <end position="263"/>
    </location>
</feature>
<name>A0A8J4Z4F9_CHIOP</name>
<evidence type="ECO:0000313" key="3">
    <source>
        <dbReference type="Proteomes" id="UP000770661"/>
    </source>
</evidence>
<dbReference type="Proteomes" id="UP000770661">
    <property type="component" value="Unassembled WGS sequence"/>
</dbReference>
<proteinExistence type="predicted"/>
<evidence type="ECO:0000256" key="1">
    <source>
        <dbReference type="SAM" id="MobiDB-lite"/>
    </source>
</evidence>